<dbReference type="GO" id="GO:0008270">
    <property type="term" value="F:zinc ion binding"/>
    <property type="evidence" value="ECO:0007669"/>
    <property type="project" value="UniProtKB-KW"/>
</dbReference>
<dbReference type="GO" id="GO:0005634">
    <property type="term" value="C:nucleus"/>
    <property type="evidence" value="ECO:0007669"/>
    <property type="project" value="UniProtKB-SubCell"/>
</dbReference>
<feature type="zinc finger region" description="C3H1-type" evidence="10">
    <location>
        <begin position="123"/>
        <end position="150"/>
    </location>
</feature>
<dbReference type="Gene3D" id="4.10.60.10">
    <property type="entry name" value="Zinc finger, CCHC-type"/>
    <property type="match status" value="1"/>
</dbReference>
<dbReference type="PANTHER" id="PTHR23102:SF24">
    <property type="entry name" value="CLEAVAGE AND POLYADENYLATION SPECIFICITY FACTOR SUBUNIT 4"/>
    <property type="match status" value="1"/>
</dbReference>
<dbReference type="Proteomes" id="UP001151582">
    <property type="component" value="Unassembled WGS sequence"/>
</dbReference>
<dbReference type="InterPro" id="IPR000571">
    <property type="entry name" value="Znf_CCCH"/>
</dbReference>
<dbReference type="SMART" id="SM00356">
    <property type="entry name" value="ZnF_C3H1"/>
    <property type="match status" value="5"/>
</dbReference>
<dbReference type="Pfam" id="PF00098">
    <property type="entry name" value="zf-CCHC"/>
    <property type="match status" value="1"/>
</dbReference>
<feature type="domain" description="C3H1-type" evidence="13">
    <location>
        <begin position="67"/>
        <end position="93"/>
    </location>
</feature>
<gene>
    <name evidence="15" type="primary">CPSF4</name>
    <name evidence="15" type="ORF">H4R34_000076</name>
</gene>
<evidence type="ECO:0000256" key="3">
    <source>
        <dbReference type="ARBA" id="ARBA00022664"/>
    </source>
</evidence>
<comment type="subcellular location">
    <subcellularLocation>
        <location evidence="1 11">Nucleus</location>
    </subcellularLocation>
</comment>
<evidence type="ECO:0000256" key="6">
    <source>
        <dbReference type="ARBA" id="ARBA00022771"/>
    </source>
</evidence>
<dbReference type="Gene3D" id="4.10.1000.10">
    <property type="entry name" value="Zinc finger, CCCH-type"/>
    <property type="match status" value="3"/>
</dbReference>
<dbReference type="InterPro" id="IPR036855">
    <property type="entry name" value="Znf_CCCH_sf"/>
</dbReference>
<evidence type="ECO:0000256" key="9">
    <source>
        <dbReference type="ARBA" id="ARBA00023242"/>
    </source>
</evidence>
<keyword evidence="16" id="KW-1185">Reference proteome</keyword>
<keyword evidence="4 10" id="KW-0479">Metal-binding</keyword>
<keyword evidence="5 11" id="KW-0677">Repeat</keyword>
<keyword evidence="9 11" id="KW-0539">Nucleus</keyword>
<evidence type="ECO:0000256" key="12">
    <source>
        <dbReference type="SAM" id="MobiDB-lite"/>
    </source>
</evidence>
<evidence type="ECO:0000256" key="10">
    <source>
        <dbReference type="PROSITE-ProRule" id="PRU00723"/>
    </source>
</evidence>
<feature type="domain" description="C3H1-type" evidence="13">
    <location>
        <begin position="152"/>
        <end position="174"/>
    </location>
</feature>
<evidence type="ECO:0000313" key="16">
    <source>
        <dbReference type="Proteomes" id="UP001151582"/>
    </source>
</evidence>
<dbReference type="InterPro" id="IPR036875">
    <property type="entry name" value="Znf_CCHC_sf"/>
</dbReference>
<feature type="domain" description="CCHC-type" evidence="14">
    <location>
        <begin position="307"/>
        <end position="321"/>
    </location>
</feature>
<feature type="region of interest" description="Disordered" evidence="12">
    <location>
        <begin position="173"/>
        <end position="243"/>
    </location>
</feature>
<feature type="zinc finger region" description="C3H1-type" evidence="10">
    <location>
        <begin position="67"/>
        <end position="93"/>
    </location>
</feature>
<feature type="domain" description="C3H1-type" evidence="13">
    <location>
        <begin position="94"/>
        <end position="122"/>
    </location>
</feature>
<dbReference type="InterPro" id="IPR001878">
    <property type="entry name" value="Znf_CCHC"/>
</dbReference>
<dbReference type="GO" id="GO:0031124">
    <property type="term" value="P:mRNA 3'-end processing"/>
    <property type="evidence" value="ECO:0007669"/>
    <property type="project" value="UniProtKB-UniRule"/>
</dbReference>
<dbReference type="Pfam" id="PF18044">
    <property type="entry name" value="zf-CCCH_4"/>
    <property type="match status" value="1"/>
</dbReference>
<dbReference type="SUPFAM" id="SSF57756">
    <property type="entry name" value="Retrovirus zinc finger-like domains"/>
    <property type="match status" value="1"/>
</dbReference>
<dbReference type="InterPro" id="IPR045348">
    <property type="entry name" value="CPSF4/Yth1"/>
</dbReference>
<evidence type="ECO:0000259" key="13">
    <source>
        <dbReference type="PROSITE" id="PS50103"/>
    </source>
</evidence>
<comment type="similarity">
    <text evidence="2 11">Belongs to the CPSF4/YTH1 family.</text>
</comment>
<reference evidence="15" key="1">
    <citation type="submission" date="2022-07" db="EMBL/GenBank/DDBJ databases">
        <title>Phylogenomic reconstructions and comparative analyses of Kickxellomycotina fungi.</title>
        <authorList>
            <person name="Reynolds N.K."/>
            <person name="Stajich J.E."/>
            <person name="Barry K."/>
            <person name="Grigoriev I.V."/>
            <person name="Crous P."/>
            <person name="Smith M.E."/>
        </authorList>
    </citation>
    <scope>NUCLEOTIDE SEQUENCE</scope>
    <source>
        <strain evidence="15">RSA 567</strain>
    </source>
</reference>
<comment type="caution">
    <text evidence="15">The sequence shown here is derived from an EMBL/GenBank/DDBJ whole genome shotgun (WGS) entry which is preliminary data.</text>
</comment>
<evidence type="ECO:0000256" key="4">
    <source>
        <dbReference type="ARBA" id="ARBA00022723"/>
    </source>
</evidence>
<proteinExistence type="inferred from homology"/>
<evidence type="ECO:0000256" key="5">
    <source>
        <dbReference type="ARBA" id="ARBA00022737"/>
    </source>
</evidence>
<evidence type="ECO:0000256" key="7">
    <source>
        <dbReference type="ARBA" id="ARBA00022833"/>
    </source>
</evidence>
<comment type="function">
    <text evidence="11">Component of the cleavage factor I (CF I) involved in pre-mRNA 3'-end processing.</text>
</comment>
<feature type="zinc finger region" description="C3H1-type" evidence="10">
    <location>
        <begin position="94"/>
        <end position="122"/>
    </location>
</feature>
<evidence type="ECO:0000313" key="15">
    <source>
        <dbReference type="EMBL" id="KAJ1985257.1"/>
    </source>
</evidence>
<evidence type="ECO:0000256" key="11">
    <source>
        <dbReference type="RuleBase" id="RU369008"/>
    </source>
</evidence>
<name>A0A9W8EG74_9FUNG</name>
<dbReference type="SUPFAM" id="SSF90229">
    <property type="entry name" value="CCCH zinc finger"/>
    <property type="match status" value="2"/>
</dbReference>
<dbReference type="EMBL" id="JANBQB010000002">
    <property type="protein sequence ID" value="KAJ1985257.1"/>
    <property type="molecule type" value="Genomic_DNA"/>
</dbReference>
<dbReference type="Pfam" id="PF00642">
    <property type="entry name" value="zf-CCCH"/>
    <property type="match status" value="1"/>
</dbReference>
<evidence type="ECO:0000256" key="2">
    <source>
        <dbReference type="ARBA" id="ARBA00008907"/>
    </source>
</evidence>
<dbReference type="PANTHER" id="PTHR23102">
    <property type="entry name" value="CLEAVAGE AND POLYADENYLATION SPECIFICITY FACTOR SUBUNIT 4-RELATED"/>
    <property type="match status" value="1"/>
</dbReference>
<feature type="compositionally biased region" description="Polar residues" evidence="12">
    <location>
        <begin position="176"/>
        <end position="185"/>
    </location>
</feature>
<dbReference type="OrthoDB" id="1914176at2759"/>
<accession>A0A9W8EG74</accession>
<dbReference type="InterPro" id="IPR041367">
    <property type="entry name" value="Znf-CCCH_4"/>
</dbReference>
<organism evidence="15 16">
    <name type="scientific">Dimargaris verticillata</name>
    <dbReference type="NCBI Taxonomy" id="2761393"/>
    <lineage>
        <taxon>Eukaryota</taxon>
        <taxon>Fungi</taxon>
        <taxon>Fungi incertae sedis</taxon>
        <taxon>Zoopagomycota</taxon>
        <taxon>Kickxellomycotina</taxon>
        <taxon>Dimargaritomycetes</taxon>
        <taxon>Dimargaritales</taxon>
        <taxon>Dimargaritaceae</taxon>
        <taxon>Dimargaris</taxon>
    </lineage>
</organism>
<feature type="zinc finger region" description="C3H1-type" evidence="10">
    <location>
        <begin position="39"/>
        <end position="66"/>
    </location>
</feature>
<dbReference type="PROSITE" id="PS50158">
    <property type="entry name" value="ZF_CCHC"/>
    <property type="match status" value="1"/>
</dbReference>
<sequence length="327" mass="36452">MVTLNLTDLEQFTQKYKLDFEDFVVSELGLCYNGGKHPDYKSGVCRLFLKGNCPRGSHCKFRHAKGPRLTVCKHYYRSLCQKGDKCDFLHEIDRSRMPTCHFWSSHGYCANGNKCAFLHIDPNAEVQECAWYARGFCRHGPRCRNKHVRRVMCQNYLTGFCPLGPDCEHAHPKGDGTNSAIQASDSARGPMGFAGNNRPGRAPPGRHPSDFHARPSQRTRHWDSPDEGNMALDSNGGGGNNRPAGGPMRMNMPMMPNFQFGSQFPAPFQNNLGRFPPMNMPFMPNNFGGPSKPPANQVRRPISEVTCFKCGVKGHYANACPGQPGNN</sequence>
<feature type="domain" description="C3H1-type" evidence="13">
    <location>
        <begin position="39"/>
        <end position="66"/>
    </location>
</feature>
<evidence type="ECO:0000256" key="1">
    <source>
        <dbReference type="ARBA" id="ARBA00004123"/>
    </source>
</evidence>
<evidence type="ECO:0000256" key="8">
    <source>
        <dbReference type="ARBA" id="ARBA00022884"/>
    </source>
</evidence>
<feature type="domain" description="C3H1-type" evidence="13">
    <location>
        <begin position="123"/>
        <end position="150"/>
    </location>
</feature>
<dbReference type="SMART" id="SM00343">
    <property type="entry name" value="ZnF_C2HC"/>
    <property type="match status" value="1"/>
</dbReference>
<dbReference type="AlphaFoldDB" id="A0A9W8EG74"/>
<keyword evidence="8 11" id="KW-0694">RNA-binding</keyword>
<keyword evidence="6 10" id="KW-0863">Zinc-finger</keyword>
<keyword evidence="3 11" id="KW-0507">mRNA processing</keyword>
<feature type="zinc finger region" description="C3H1-type" evidence="10">
    <location>
        <begin position="152"/>
        <end position="174"/>
    </location>
</feature>
<evidence type="ECO:0000259" key="14">
    <source>
        <dbReference type="PROSITE" id="PS50158"/>
    </source>
</evidence>
<protein>
    <recommendedName>
        <fullName evidence="11">mRNA 3'-end-processing protein</fullName>
    </recommendedName>
</protein>
<dbReference type="PROSITE" id="PS50103">
    <property type="entry name" value="ZF_C3H1"/>
    <property type="match status" value="5"/>
</dbReference>
<dbReference type="GO" id="GO:0003723">
    <property type="term" value="F:RNA binding"/>
    <property type="evidence" value="ECO:0007669"/>
    <property type="project" value="UniProtKB-UniRule"/>
</dbReference>
<keyword evidence="7 10" id="KW-0862">Zinc</keyword>